<proteinExistence type="predicted"/>
<gene>
    <name evidence="2" type="primary">Cnig_chr_III.g9039</name>
    <name evidence="2" type="ORF">B9Z55_009039</name>
</gene>
<protein>
    <recommendedName>
        <fullName evidence="1">F-box domain-containing protein</fullName>
    </recommendedName>
</protein>
<keyword evidence="3" id="KW-1185">Reference proteome</keyword>
<evidence type="ECO:0000313" key="2">
    <source>
        <dbReference type="EMBL" id="PIC41716.1"/>
    </source>
</evidence>
<feature type="domain" description="F-box" evidence="1">
    <location>
        <begin position="300"/>
        <end position="348"/>
    </location>
</feature>
<dbReference type="SMART" id="SM00256">
    <property type="entry name" value="FBOX"/>
    <property type="match status" value="2"/>
</dbReference>
<sequence>MKLSKFPYLVQKEILDNMKYSDLFLLSFVSKNIKKVIKLSQTTRFRNIDRIVFDMKNTEHPMISIVFGSSVYFIIISSTISEKLKNDYFQLNVSGKLINFEYVSWHCPALAFDPCDRESVFTSIYNYLLDFFGDTIEYEWITTDHRFFVPRVRNLSLILEFWTTGTDEEIMERFENIISLSPIMKHVKTSNWRPAGTINPESKYYQAESISICQNNLTIPINLGRFQGRQAFLRCRTCRISDLSEFLKRWKSGEGFQRLEYAKIIINHPDVPLNGILNEIGVNYIDATKTPPTHTLPKVTMNLLKYPYLVQKEILENMTYSELFLLSFVSKNMKNIIKSSQTKRFNSIPRIVYVYDRIQEGRVYIPTKPRIRYINGRTRTARMAELIIETVERQEDAKHDYFQLNVAGKLIDFEIRKDFFQDYCPVASFLSIDKESVMESIHNYFLDFIGDSVDYHWIAEDCKLSISQLQNLSTCLSVLHIDNGLDDMKNLEAIFSSSPALKQIENGVKPLEEPFSPESKFSQAESLKLKLNEKTLLAVLQHFQGRQACLKCSSSFEIRALTNFVNRWKSGEAFQKLEYLKVELPFGTEFEGIPEILNSIGVKQIDETQTPLEHCLHRVCIPLSYGSRCPTRFPMIAFNQCDKQSIFESIHNYLLDFFGDTIEYEWIITDFQFFVPRVQHLSLVLNFRNTGTDEENIERLENIISLSPIMKHVQTTYWRPPGTLKPESKLYQAESISIVQDVPTILVNLGCFQGKQASFRCHSCRIFDLIEFVNRWKSGEAFQNLEHLEIILNHTDFPLNGVLNAIGVKYIDLVKTPPTHTLPKVYFESGHKPNTDPINSHTYVEKETDNRVASMSIEGTTFSFGVWNKTEEEFLALVK</sequence>
<dbReference type="PROSITE" id="PS50181">
    <property type="entry name" value="FBOX"/>
    <property type="match status" value="2"/>
</dbReference>
<comment type="caution">
    <text evidence="2">The sequence shown here is derived from an EMBL/GenBank/DDBJ whole genome shotgun (WGS) entry which is preliminary data.</text>
</comment>
<dbReference type="PANTHER" id="PTHR21503:SF8">
    <property type="entry name" value="F-BOX ASSOCIATED DOMAIN-CONTAINING PROTEIN-RELATED"/>
    <property type="match status" value="1"/>
</dbReference>
<dbReference type="EMBL" id="PDUG01000003">
    <property type="protein sequence ID" value="PIC41716.1"/>
    <property type="molecule type" value="Genomic_DNA"/>
</dbReference>
<accession>A0A2G5UR46</accession>
<name>A0A2G5UR46_9PELO</name>
<dbReference type="PANTHER" id="PTHR21503">
    <property type="entry name" value="F-BOX-CONTAINING HYPOTHETICAL PROTEIN C.ELEGANS"/>
    <property type="match status" value="1"/>
</dbReference>
<dbReference type="InterPro" id="IPR001810">
    <property type="entry name" value="F-box_dom"/>
</dbReference>
<dbReference type="AlphaFoldDB" id="A0A2G5UR46"/>
<evidence type="ECO:0000259" key="1">
    <source>
        <dbReference type="PROSITE" id="PS50181"/>
    </source>
</evidence>
<evidence type="ECO:0000313" key="3">
    <source>
        <dbReference type="Proteomes" id="UP000230233"/>
    </source>
</evidence>
<dbReference type="Pfam" id="PF00646">
    <property type="entry name" value="F-box"/>
    <property type="match status" value="2"/>
</dbReference>
<feature type="domain" description="F-box" evidence="1">
    <location>
        <begin position="1"/>
        <end position="48"/>
    </location>
</feature>
<reference evidence="3" key="1">
    <citation type="submission" date="2017-10" db="EMBL/GenBank/DDBJ databases">
        <title>Rapid genome shrinkage in a self-fertile nematode reveals novel sperm competition proteins.</title>
        <authorList>
            <person name="Yin D."/>
            <person name="Schwarz E.M."/>
            <person name="Thomas C.G."/>
            <person name="Felde R.L."/>
            <person name="Korf I.F."/>
            <person name="Cutter A.D."/>
            <person name="Schartner C.M."/>
            <person name="Ralston E.J."/>
            <person name="Meyer B.J."/>
            <person name="Haag E.S."/>
        </authorList>
    </citation>
    <scope>NUCLEOTIDE SEQUENCE [LARGE SCALE GENOMIC DNA]</scope>
    <source>
        <strain evidence="3">JU1422</strain>
    </source>
</reference>
<organism evidence="2 3">
    <name type="scientific">Caenorhabditis nigoni</name>
    <dbReference type="NCBI Taxonomy" id="1611254"/>
    <lineage>
        <taxon>Eukaryota</taxon>
        <taxon>Metazoa</taxon>
        <taxon>Ecdysozoa</taxon>
        <taxon>Nematoda</taxon>
        <taxon>Chromadorea</taxon>
        <taxon>Rhabditida</taxon>
        <taxon>Rhabditina</taxon>
        <taxon>Rhabditomorpha</taxon>
        <taxon>Rhabditoidea</taxon>
        <taxon>Rhabditidae</taxon>
        <taxon>Peloderinae</taxon>
        <taxon>Caenorhabditis</taxon>
    </lineage>
</organism>
<dbReference type="Proteomes" id="UP000230233">
    <property type="component" value="Chromosome III"/>
</dbReference>